<feature type="non-terminal residue" evidence="6">
    <location>
        <position position="1"/>
    </location>
</feature>
<feature type="region of interest" description="Disordered" evidence="3">
    <location>
        <begin position="248"/>
        <end position="267"/>
    </location>
</feature>
<feature type="compositionally biased region" description="Low complexity" evidence="3">
    <location>
        <begin position="248"/>
        <end position="262"/>
    </location>
</feature>
<evidence type="ECO:0000256" key="2">
    <source>
        <dbReference type="ARBA" id="ARBA00022840"/>
    </source>
</evidence>
<feature type="region of interest" description="Disordered" evidence="3">
    <location>
        <begin position="376"/>
        <end position="474"/>
    </location>
</feature>
<dbReference type="CDD" id="cd14339">
    <property type="entry name" value="UBA_SNRK"/>
    <property type="match status" value="1"/>
</dbReference>
<gene>
    <name evidence="6" type="primary">LOC106476125</name>
</gene>
<evidence type="ECO:0000256" key="3">
    <source>
        <dbReference type="SAM" id="MobiDB-lite"/>
    </source>
</evidence>
<keyword evidence="1" id="KW-0547">Nucleotide-binding</keyword>
<dbReference type="GeneID" id="106476125"/>
<dbReference type="PANTHER" id="PTHR24346:SF45">
    <property type="entry name" value="PROTEIN KINASE DOMAIN-CONTAINING PROTEIN"/>
    <property type="match status" value="1"/>
</dbReference>
<feature type="compositionally biased region" description="Low complexity" evidence="3">
    <location>
        <begin position="383"/>
        <end position="392"/>
    </location>
</feature>
<dbReference type="Pfam" id="PF00069">
    <property type="entry name" value="Pkinase"/>
    <property type="match status" value="1"/>
</dbReference>
<evidence type="ECO:0000313" key="6">
    <source>
        <dbReference type="RefSeq" id="XP_013792250.2"/>
    </source>
</evidence>
<dbReference type="PANTHER" id="PTHR24346">
    <property type="entry name" value="MAP/MICROTUBULE AFFINITY-REGULATING KINASE"/>
    <property type="match status" value="1"/>
</dbReference>
<feature type="compositionally biased region" description="Gly residues" evidence="3">
    <location>
        <begin position="422"/>
        <end position="437"/>
    </location>
</feature>
<dbReference type="PROSITE" id="PS50011">
    <property type="entry name" value="PROTEIN_KINASE_DOM"/>
    <property type="match status" value="1"/>
</dbReference>
<evidence type="ECO:0000259" key="4">
    <source>
        <dbReference type="PROSITE" id="PS50011"/>
    </source>
</evidence>
<feature type="domain" description="Protein kinase" evidence="4">
    <location>
        <begin position="1"/>
        <end position="89"/>
    </location>
</feature>
<dbReference type="Proteomes" id="UP000694941">
    <property type="component" value="Unplaced"/>
</dbReference>
<dbReference type="InterPro" id="IPR000719">
    <property type="entry name" value="Prot_kinase_dom"/>
</dbReference>
<accession>A0ABM1C0T0</accession>
<dbReference type="Gene3D" id="1.10.510.10">
    <property type="entry name" value="Transferase(Phosphotransferase) domain 1"/>
    <property type="match status" value="1"/>
</dbReference>
<dbReference type="SUPFAM" id="SSF56112">
    <property type="entry name" value="Protein kinase-like (PK-like)"/>
    <property type="match status" value="1"/>
</dbReference>
<dbReference type="RefSeq" id="XP_013792250.2">
    <property type="nucleotide sequence ID" value="XM_013936796.2"/>
</dbReference>
<evidence type="ECO:0000313" key="5">
    <source>
        <dbReference type="Proteomes" id="UP000694941"/>
    </source>
</evidence>
<evidence type="ECO:0000256" key="1">
    <source>
        <dbReference type="ARBA" id="ARBA00022741"/>
    </source>
</evidence>
<keyword evidence="5" id="KW-1185">Reference proteome</keyword>
<protein>
    <submittedName>
        <fullName evidence="6">SNF-related serine/threonine-protein kinase-like</fullName>
    </submittedName>
</protein>
<proteinExistence type="predicted"/>
<organism evidence="5 6">
    <name type="scientific">Limulus polyphemus</name>
    <name type="common">Atlantic horseshoe crab</name>
    <dbReference type="NCBI Taxonomy" id="6850"/>
    <lineage>
        <taxon>Eukaryota</taxon>
        <taxon>Metazoa</taxon>
        <taxon>Ecdysozoa</taxon>
        <taxon>Arthropoda</taxon>
        <taxon>Chelicerata</taxon>
        <taxon>Merostomata</taxon>
        <taxon>Xiphosura</taxon>
        <taxon>Limulidae</taxon>
        <taxon>Limulus</taxon>
    </lineage>
</organism>
<keyword evidence="2" id="KW-0067">ATP-binding</keyword>
<name>A0ABM1C0T0_LIMPO</name>
<dbReference type="InterPro" id="IPR011009">
    <property type="entry name" value="Kinase-like_dom_sf"/>
</dbReference>
<sequence length="610" mass="67351">ISFDYNSCTNDLFEHQDVWSLGVILYMLVCGHAPFQEANDSETLTMIMDCNYTVPSHVSKECSKLIGSMLIRDPEKRATLEEVTGNKWLNAGDAIQPADYLPLISHECLSEEDHAYIIQKLVNGSIATKEDIIEALQKNEYNHITATYFLLAERKLRVQREKKAQILSKSCRGDFPPVAITPEITTDFLQPQENTDHMVQNLISPHVPMKSLDSKQFGSLVVPPENSHCYLPLARKCSLVHEEEDNSSSSVSLSSVPASHQSGSLTTSQKKPVLQHFLFSLPFSGSVNATTLSPKMSPENQYSALSFSTQKFKTLPSPGRRLHSVKSSPQLLLNEIDEEVELDEPATKTLNSRHPRKHLHSPRSALSHAMLRLLGQQQKMGKSRTTSCSSSEASDDDSEGLKWKIEKLKSSGRRDSSEDRTGGQGGSSGIGGSGQTGPGVPQGNMSGGGREDSGNKTNSSKSHKHKNQSDTSSSTQISCINSTLIYRASTDSLNLCSDQYPGFLPCDEFFTKKNPEPGSCSKILPLAVQECPSKTVVEEQKTCRKIPLNFSSDIGFMLLHQIENLPIHVKCNGWKRSGRFKRVSKDNLSLKCELHGTTDVKMAPKYCTLC</sequence>
<feature type="compositionally biased region" description="Basic and acidic residues" evidence="3">
    <location>
        <begin position="399"/>
        <end position="421"/>
    </location>
</feature>
<reference evidence="6" key="1">
    <citation type="submission" date="2025-08" db="UniProtKB">
        <authorList>
            <consortium name="RefSeq"/>
        </authorList>
    </citation>
    <scope>IDENTIFICATION</scope>
    <source>
        <tissue evidence="6">Muscle</tissue>
    </source>
</reference>